<dbReference type="AlphaFoldDB" id="A0A9P3URR9"/>
<dbReference type="InterPro" id="IPR046522">
    <property type="entry name" value="DUF6699"/>
</dbReference>
<keyword evidence="4" id="KW-1185">Reference proteome</keyword>
<protein>
    <recommendedName>
        <fullName evidence="2">DUF6699 domain-containing protein</fullName>
    </recommendedName>
</protein>
<accession>A0A9P3URR9</accession>
<dbReference type="Proteomes" id="UP001063166">
    <property type="component" value="Unassembled WGS sequence"/>
</dbReference>
<dbReference type="OrthoDB" id="2783256at2759"/>
<organism evidence="3 4">
    <name type="scientific">Lyophyllum shimeji</name>
    <name type="common">Hon-shimeji</name>
    <name type="synonym">Tricholoma shimeji</name>
    <dbReference type="NCBI Taxonomy" id="47721"/>
    <lineage>
        <taxon>Eukaryota</taxon>
        <taxon>Fungi</taxon>
        <taxon>Dikarya</taxon>
        <taxon>Basidiomycota</taxon>
        <taxon>Agaricomycotina</taxon>
        <taxon>Agaricomycetes</taxon>
        <taxon>Agaricomycetidae</taxon>
        <taxon>Agaricales</taxon>
        <taxon>Tricholomatineae</taxon>
        <taxon>Lyophyllaceae</taxon>
        <taxon>Lyophyllum</taxon>
    </lineage>
</organism>
<gene>
    <name evidence="3" type="ORF">LshimejAT787_1105220</name>
</gene>
<evidence type="ECO:0000313" key="3">
    <source>
        <dbReference type="EMBL" id="GLB42507.1"/>
    </source>
</evidence>
<dbReference type="EMBL" id="BRPK01000011">
    <property type="protein sequence ID" value="GLB42507.1"/>
    <property type="molecule type" value="Genomic_DNA"/>
</dbReference>
<evidence type="ECO:0000313" key="4">
    <source>
        <dbReference type="Proteomes" id="UP001063166"/>
    </source>
</evidence>
<comment type="caution">
    <text evidence="3">The sequence shown here is derived from an EMBL/GenBank/DDBJ whole genome shotgun (WGS) entry which is preliminary data.</text>
</comment>
<reference evidence="3" key="1">
    <citation type="submission" date="2022-07" db="EMBL/GenBank/DDBJ databases">
        <title>The genome of Lyophyllum shimeji provides insight into the initial evolution of ectomycorrhizal fungal genome.</title>
        <authorList>
            <person name="Kobayashi Y."/>
            <person name="Shibata T."/>
            <person name="Hirakawa H."/>
            <person name="Shigenobu S."/>
            <person name="Nishiyama T."/>
            <person name="Yamada A."/>
            <person name="Hasebe M."/>
            <person name="Kawaguchi M."/>
        </authorList>
    </citation>
    <scope>NUCLEOTIDE SEQUENCE</scope>
    <source>
        <strain evidence="3">AT787</strain>
    </source>
</reference>
<dbReference type="Pfam" id="PF20415">
    <property type="entry name" value="DUF6699"/>
    <property type="match status" value="1"/>
</dbReference>
<feature type="compositionally biased region" description="Pro residues" evidence="1">
    <location>
        <begin position="1"/>
        <end position="10"/>
    </location>
</feature>
<evidence type="ECO:0000259" key="2">
    <source>
        <dbReference type="Pfam" id="PF20415"/>
    </source>
</evidence>
<proteinExistence type="predicted"/>
<feature type="domain" description="DUF6699" evidence="2">
    <location>
        <begin position="70"/>
        <end position="204"/>
    </location>
</feature>
<name>A0A9P3URR9_LYOSH</name>
<evidence type="ECO:0000256" key="1">
    <source>
        <dbReference type="SAM" id="MobiDB-lite"/>
    </source>
</evidence>
<sequence>MTVHAPPTPPLSTASFSPASSAAPLTPPSYSSTLPGPSPYIISFPTNAPTTYATPVRMHVLLQASGSPALTFDLTQHPSTITSHHKGISLRALSEPATKPPLSVITIVVAHLPWSIIVHPSNGTYVTIADVLEGLYRKLRTNISAQEFHALPTEKDMRRVTAAYEQRYRRLRGSRECEDEKRRGVRRVDFLMGHTRFMGLSSTSSGRDVWFLNTT</sequence>
<feature type="region of interest" description="Disordered" evidence="1">
    <location>
        <begin position="1"/>
        <end position="20"/>
    </location>
</feature>
<feature type="compositionally biased region" description="Low complexity" evidence="1">
    <location>
        <begin position="11"/>
        <end position="20"/>
    </location>
</feature>